<reference evidence="1" key="2">
    <citation type="submission" date="2023-05" db="EMBL/GenBank/DDBJ databases">
        <authorList>
            <consortium name="Lawrence Berkeley National Laboratory"/>
            <person name="Steindorff A."/>
            <person name="Hensen N."/>
            <person name="Bonometti L."/>
            <person name="Westerberg I."/>
            <person name="Brannstrom I.O."/>
            <person name="Guillou S."/>
            <person name="Cros-Aarteil S."/>
            <person name="Calhoun S."/>
            <person name="Haridas S."/>
            <person name="Kuo A."/>
            <person name="Mondo S."/>
            <person name="Pangilinan J."/>
            <person name="Riley R."/>
            <person name="Labutti K."/>
            <person name="Andreopoulos B."/>
            <person name="Lipzen A."/>
            <person name="Chen C."/>
            <person name="Yanf M."/>
            <person name="Daum C."/>
            <person name="Ng V."/>
            <person name="Clum A."/>
            <person name="Ohm R."/>
            <person name="Martin F."/>
            <person name="Silar P."/>
            <person name="Natvig D."/>
            <person name="Lalanne C."/>
            <person name="Gautier V."/>
            <person name="Ament-Velasquez S.L."/>
            <person name="Kruys A."/>
            <person name="Hutchinson M.I."/>
            <person name="Powell A.J."/>
            <person name="Barry K."/>
            <person name="Miller A.N."/>
            <person name="Grigoriev I.V."/>
            <person name="Debuchy R."/>
            <person name="Gladieux P."/>
            <person name="Thoren M.H."/>
            <person name="Johannesson H."/>
        </authorList>
    </citation>
    <scope>NUCLEOTIDE SEQUENCE</scope>
    <source>
        <strain evidence="1">CBS 315.58</strain>
    </source>
</reference>
<proteinExistence type="predicted"/>
<sequence>MTLITDDLRQELTKFYTHPSRHYHSLRHVEALLALLSAHRDKFYDPEAVEAAIWFHDAIYDPRAKGNVNEVRSAELAMRHLSGQVDAVRLEGIRVMIEATATHTVPDLPSAEGVTDAMMFLDMDLSILGADEAEFDEYEVAVRKEYAHVNDAEWKEGRAAVLKRFLEREWIYHSELFRELLEEKARANLRRSLERLGKSGP</sequence>
<dbReference type="PANTHER" id="PTHR21174">
    <property type="match status" value="1"/>
</dbReference>
<dbReference type="EMBL" id="MU863878">
    <property type="protein sequence ID" value="KAK4205089.1"/>
    <property type="molecule type" value="Genomic_DNA"/>
</dbReference>
<dbReference type="AlphaFoldDB" id="A0AAN7AZV4"/>
<accession>A0AAN7AZV4</accession>
<reference evidence="1" key="1">
    <citation type="journal article" date="2023" name="Mol. Phylogenet. Evol.">
        <title>Genome-scale phylogeny and comparative genomics of the fungal order Sordariales.</title>
        <authorList>
            <person name="Hensen N."/>
            <person name="Bonometti L."/>
            <person name="Westerberg I."/>
            <person name="Brannstrom I.O."/>
            <person name="Guillou S."/>
            <person name="Cros-Aarteil S."/>
            <person name="Calhoun S."/>
            <person name="Haridas S."/>
            <person name="Kuo A."/>
            <person name="Mondo S."/>
            <person name="Pangilinan J."/>
            <person name="Riley R."/>
            <person name="LaButti K."/>
            <person name="Andreopoulos B."/>
            <person name="Lipzen A."/>
            <person name="Chen C."/>
            <person name="Yan M."/>
            <person name="Daum C."/>
            <person name="Ng V."/>
            <person name="Clum A."/>
            <person name="Steindorff A."/>
            <person name="Ohm R.A."/>
            <person name="Martin F."/>
            <person name="Silar P."/>
            <person name="Natvig D.O."/>
            <person name="Lalanne C."/>
            <person name="Gautier V."/>
            <person name="Ament-Velasquez S.L."/>
            <person name="Kruys A."/>
            <person name="Hutchinson M.I."/>
            <person name="Powell A.J."/>
            <person name="Barry K."/>
            <person name="Miller A.N."/>
            <person name="Grigoriev I.V."/>
            <person name="Debuchy R."/>
            <person name="Gladieux P."/>
            <person name="Hiltunen Thoren M."/>
            <person name="Johannesson H."/>
        </authorList>
    </citation>
    <scope>NUCLEOTIDE SEQUENCE</scope>
    <source>
        <strain evidence="1">CBS 315.58</strain>
    </source>
</reference>
<dbReference type="PIRSF" id="PIRSF035170">
    <property type="entry name" value="HD_phosphohydro"/>
    <property type="match status" value="1"/>
</dbReference>
<dbReference type="PANTHER" id="PTHR21174:SF0">
    <property type="entry name" value="HD PHOSPHOHYDROLASE FAMILY PROTEIN-RELATED"/>
    <property type="match status" value="1"/>
</dbReference>
<protein>
    <recommendedName>
        <fullName evidence="3">Metal-dependent HD superfamily phosphohydrolase</fullName>
    </recommendedName>
</protein>
<dbReference type="SUPFAM" id="SSF109604">
    <property type="entry name" value="HD-domain/PDEase-like"/>
    <property type="match status" value="1"/>
</dbReference>
<comment type="caution">
    <text evidence="1">The sequence shown here is derived from an EMBL/GenBank/DDBJ whole genome shotgun (WGS) entry which is preliminary data.</text>
</comment>
<evidence type="ECO:0000313" key="2">
    <source>
        <dbReference type="Proteomes" id="UP001303160"/>
    </source>
</evidence>
<name>A0AAN7AZV4_9PEZI</name>
<gene>
    <name evidence="1" type="ORF">QBC40DRAFT_325736</name>
</gene>
<keyword evidence="2" id="KW-1185">Reference proteome</keyword>
<dbReference type="InterPro" id="IPR009218">
    <property type="entry name" value="HD_phosphohydro"/>
</dbReference>
<organism evidence="1 2">
    <name type="scientific">Triangularia verruculosa</name>
    <dbReference type="NCBI Taxonomy" id="2587418"/>
    <lineage>
        <taxon>Eukaryota</taxon>
        <taxon>Fungi</taxon>
        <taxon>Dikarya</taxon>
        <taxon>Ascomycota</taxon>
        <taxon>Pezizomycotina</taxon>
        <taxon>Sordariomycetes</taxon>
        <taxon>Sordariomycetidae</taxon>
        <taxon>Sordariales</taxon>
        <taxon>Podosporaceae</taxon>
        <taxon>Triangularia</taxon>
    </lineage>
</organism>
<dbReference type="Proteomes" id="UP001303160">
    <property type="component" value="Unassembled WGS sequence"/>
</dbReference>
<evidence type="ECO:0000313" key="1">
    <source>
        <dbReference type="EMBL" id="KAK4205089.1"/>
    </source>
</evidence>
<evidence type="ECO:0008006" key="3">
    <source>
        <dbReference type="Google" id="ProtNLM"/>
    </source>
</evidence>